<reference evidence="14 15" key="2">
    <citation type="journal article" date="2017" name="Genome Biol.">
        <title>New reference genome sequences of hot pepper reveal the massive evolution of plant disease-resistance genes by retroduplication.</title>
        <authorList>
            <person name="Kim S."/>
            <person name="Park J."/>
            <person name="Yeom S.I."/>
            <person name="Kim Y.M."/>
            <person name="Seo E."/>
            <person name="Kim K.T."/>
            <person name="Kim M.S."/>
            <person name="Lee J.M."/>
            <person name="Cheong K."/>
            <person name="Shin H.S."/>
            <person name="Kim S.B."/>
            <person name="Han K."/>
            <person name="Lee J."/>
            <person name="Park M."/>
            <person name="Lee H.A."/>
            <person name="Lee H.Y."/>
            <person name="Lee Y."/>
            <person name="Oh S."/>
            <person name="Lee J.H."/>
            <person name="Choi E."/>
            <person name="Choi E."/>
            <person name="Lee S.E."/>
            <person name="Jeon J."/>
            <person name="Kim H."/>
            <person name="Choi G."/>
            <person name="Song H."/>
            <person name="Lee J."/>
            <person name="Lee S.C."/>
            <person name="Kwon J.K."/>
            <person name="Lee H.Y."/>
            <person name="Koo N."/>
            <person name="Hong Y."/>
            <person name="Kim R.W."/>
            <person name="Kang W.H."/>
            <person name="Huh J.H."/>
            <person name="Kang B.C."/>
            <person name="Yang T.J."/>
            <person name="Lee Y.H."/>
            <person name="Bennetzen J.L."/>
            <person name="Choi D."/>
        </authorList>
    </citation>
    <scope>NUCLEOTIDE SEQUENCE [LARGE SCALE GENOMIC DNA]</scope>
    <source>
        <strain evidence="15">cv. CM334</strain>
    </source>
</reference>
<evidence type="ECO:0000256" key="10">
    <source>
        <dbReference type="ARBA" id="ARBA00023054"/>
    </source>
</evidence>
<dbReference type="GO" id="GO:0043531">
    <property type="term" value="F:ADP binding"/>
    <property type="evidence" value="ECO:0007669"/>
    <property type="project" value="InterPro"/>
</dbReference>
<evidence type="ECO:0000256" key="3">
    <source>
        <dbReference type="ARBA" id="ARBA00008894"/>
    </source>
</evidence>
<evidence type="ECO:0000256" key="4">
    <source>
        <dbReference type="ARBA" id="ARBA00022490"/>
    </source>
</evidence>
<evidence type="ECO:0000256" key="6">
    <source>
        <dbReference type="ARBA" id="ARBA00022737"/>
    </source>
</evidence>
<proteinExistence type="inferred from homology"/>
<gene>
    <name evidence="14" type="ORF">T459_24004</name>
</gene>
<organism evidence="14 15">
    <name type="scientific">Capsicum annuum</name>
    <name type="common">Capsicum pepper</name>
    <dbReference type="NCBI Taxonomy" id="4072"/>
    <lineage>
        <taxon>Eukaryota</taxon>
        <taxon>Viridiplantae</taxon>
        <taxon>Streptophyta</taxon>
        <taxon>Embryophyta</taxon>
        <taxon>Tracheophyta</taxon>
        <taxon>Spermatophyta</taxon>
        <taxon>Magnoliopsida</taxon>
        <taxon>eudicotyledons</taxon>
        <taxon>Gunneridae</taxon>
        <taxon>Pentapetalae</taxon>
        <taxon>asterids</taxon>
        <taxon>lamiids</taxon>
        <taxon>Solanales</taxon>
        <taxon>Solanaceae</taxon>
        <taxon>Solanoideae</taxon>
        <taxon>Capsiceae</taxon>
        <taxon>Capsicum</taxon>
    </lineage>
</organism>
<keyword evidence="7" id="KW-0547">Nucleotide-binding</keyword>
<dbReference type="Gene3D" id="1.10.10.10">
    <property type="entry name" value="Winged helix-like DNA-binding domain superfamily/Winged helix DNA-binding domain"/>
    <property type="match status" value="1"/>
</dbReference>
<dbReference type="InterPro" id="IPR002182">
    <property type="entry name" value="NB-ARC"/>
</dbReference>
<dbReference type="SUPFAM" id="SSF52540">
    <property type="entry name" value="P-loop containing nucleoside triphosphate hydrolases"/>
    <property type="match status" value="1"/>
</dbReference>
<evidence type="ECO:0000256" key="1">
    <source>
        <dbReference type="ARBA" id="ARBA00004170"/>
    </source>
</evidence>
<evidence type="ECO:0000259" key="13">
    <source>
        <dbReference type="Pfam" id="PF23559"/>
    </source>
</evidence>
<reference evidence="14 15" key="1">
    <citation type="journal article" date="2014" name="Nat. Genet.">
        <title>Genome sequence of the hot pepper provides insights into the evolution of pungency in Capsicum species.</title>
        <authorList>
            <person name="Kim S."/>
            <person name="Park M."/>
            <person name="Yeom S.I."/>
            <person name="Kim Y.M."/>
            <person name="Lee J.M."/>
            <person name="Lee H.A."/>
            <person name="Seo E."/>
            <person name="Choi J."/>
            <person name="Cheong K."/>
            <person name="Kim K.T."/>
            <person name="Jung K."/>
            <person name="Lee G.W."/>
            <person name="Oh S.K."/>
            <person name="Bae C."/>
            <person name="Kim S.B."/>
            <person name="Lee H.Y."/>
            <person name="Kim S.Y."/>
            <person name="Kim M.S."/>
            <person name="Kang B.C."/>
            <person name="Jo Y.D."/>
            <person name="Yang H.B."/>
            <person name="Jeong H.J."/>
            <person name="Kang W.H."/>
            <person name="Kwon J.K."/>
            <person name="Shin C."/>
            <person name="Lim J.Y."/>
            <person name="Park J.H."/>
            <person name="Huh J.H."/>
            <person name="Kim J.S."/>
            <person name="Kim B.D."/>
            <person name="Cohen O."/>
            <person name="Paran I."/>
            <person name="Suh M.C."/>
            <person name="Lee S.B."/>
            <person name="Kim Y.K."/>
            <person name="Shin Y."/>
            <person name="Noh S.J."/>
            <person name="Park J."/>
            <person name="Seo Y.S."/>
            <person name="Kwon S.Y."/>
            <person name="Kim H.A."/>
            <person name="Park J.M."/>
            <person name="Kim H.J."/>
            <person name="Choi S.B."/>
            <person name="Bosland P.W."/>
            <person name="Reeves G."/>
            <person name="Jo S.H."/>
            <person name="Lee B.W."/>
            <person name="Cho H.T."/>
            <person name="Choi H.S."/>
            <person name="Lee M.S."/>
            <person name="Yu Y."/>
            <person name="Do Choi Y."/>
            <person name="Park B.S."/>
            <person name="van Deynze A."/>
            <person name="Ashrafi H."/>
            <person name="Hill T."/>
            <person name="Kim W.T."/>
            <person name="Pai H.S."/>
            <person name="Ahn H.K."/>
            <person name="Yeam I."/>
            <person name="Giovannoni J.J."/>
            <person name="Rose J.K."/>
            <person name="Sorensen I."/>
            <person name="Lee S.J."/>
            <person name="Kim R.W."/>
            <person name="Choi I.Y."/>
            <person name="Choi B.S."/>
            <person name="Lim J.S."/>
            <person name="Lee Y.H."/>
            <person name="Choi D."/>
        </authorList>
    </citation>
    <scope>NUCLEOTIDE SEQUENCE [LARGE SCALE GENOMIC DNA]</scope>
    <source>
        <strain evidence="15">cv. CM334</strain>
    </source>
</reference>
<evidence type="ECO:0000256" key="9">
    <source>
        <dbReference type="ARBA" id="ARBA00022840"/>
    </source>
</evidence>
<dbReference type="FunFam" id="1.10.10.10:FF:000322">
    <property type="entry name" value="Probable disease resistance protein At1g63360"/>
    <property type="match status" value="1"/>
</dbReference>
<accession>A0A2G2YU03</accession>
<dbReference type="Proteomes" id="UP000222542">
    <property type="component" value="Unassembled WGS sequence"/>
</dbReference>
<evidence type="ECO:0000256" key="11">
    <source>
        <dbReference type="ARBA" id="ARBA00023136"/>
    </source>
</evidence>
<keyword evidence="5" id="KW-0433">Leucine-rich repeat</keyword>
<comment type="similarity">
    <text evidence="3">Belongs to the disease resistance NB-LRR family.</text>
</comment>
<keyword evidence="10" id="KW-0175">Coiled coil</keyword>
<dbReference type="SUPFAM" id="SSF52058">
    <property type="entry name" value="L domain-like"/>
    <property type="match status" value="1"/>
</dbReference>
<evidence type="ECO:0000313" key="15">
    <source>
        <dbReference type="Proteomes" id="UP000222542"/>
    </source>
</evidence>
<keyword evidence="11" id="KW-0472">Membrane</keyword>
<dbReference type="InterPro" id="IPR036388">
    <property type="entry name" value="WH-like_DNA-bd_sf"/>
</dbReference>
<dbReference type="AlphaFoldDB" id="A0A2G2YU03"/>
<dbReference type="InterPro" id="IPR027417">
    <property type="entry name" value="P-loop_NTPase"/>
</dbReference>
<evidence type="ECO:0000313" key="14">
    <source>
        <dbReference type="EMBL" id="PHT73219.1"/>
    </source>
</evidence>
<dbReference type="Pfam" id="PF23559">
    <property type="entry name" value="WHD_DRP"/>
    <property type="match status" value="1"/>
</dbReference>
<keyword evidence="15" id="KW-1185">Reference proteome</keyword>
<keyword evidence="8" id="KW-0611">Plant defense</keyword>
<dbReference type="Gene3D" id="3.40.50.300">
    <property type="entry name" value="P-loop containing nucleotide triphosphate hydrolases"/>
    <property type="match status" value="1"/>
</dbReference>
<evidence type="ECO:0000256" key="8">
    <source>
        <dbReference type="ARBA" id="ARBA00022821"/>
    </source>
</evidence>
<dbReference type="InterPro" id="IPR044974">
    <property type="entry name" value="Disease_R_plants"/>
</dbReference>
<keyword evidence="6" id="KW-0677">Repeat</keyword>
<keyword evidence="4" id="KW-0963">Cytoplasm</keyword>
<dbReference type="GO" id="GO:0005524">
    <property type="term" value="F:ATP binding"/>
    <property type="evidence" value="ECO:0007669"/>
    <property type="project" value="UniProtKB-KW"/>
</dbReference>
<dbReference type="Pfam" id="PF00931">
    <property type="entry name" value="NB-ARC"/>
    <property type="match status" value="1"/>
</dbReference>
<protein>
    <recommendedName>
        <fullName evidence="16">NB-ARC domain-containing protein</fullName>
    </recommendedName>
</protein>
<dbReference type="PANTHER" id="PTHR23155:SF1152">
    <property type="entry name" value="AAA+ ATPASE DOMAIN-CONTAINING PROTEIN"/>
    <property type="match status" value="1"/>
</dbReference>
<dbReference type="EMBL" id="AYRZ02000009">
    <property type="protein sequence ID" value="PHT73219.1"/>
    <property type="molecule type" value="Genomic_DNA"/>
</dbReference>
<dbReference type="GO" id="GO:0016020">
    <property type="term" value="C:membrane"/>
    <property type="evidence" value="ECO:0007669"/>
    <property type="project" value="UniProtKB-SubCell"/>
</dbReference>
<evidence type="ECO:0000256" key="5">
    <source>
        <dbReference type="ARBA" id="ARBA00022614"/>
    </source>
</evidence>
<dbReference type="GO" id="GO:0006952">
    <property type="term" value="P:defense response"/>
    <property type="evidence" value="ECO:0007669"/>
    <property type="project" value="UniProtKB-KW"/>
</dbReference>
<evidence type="ECO:0000256" key="2">
    <source>
        <dbReference type="ARBA" id="ARBA00004496"/>
    </source>
</evidence>
<feature type="domain" description="Disease resistance protein winged helix" evidence="13">
    <location>
        <begin position="321"/>
        <end position="392"/>
    </location>
</feature>
<dbReference type="InterPro" id="IPR058922">
    <property type="entry name" value="WHD_DRP"/>
</dbReference>
<keyword evidence="9" id="KW-0067">ATP-binding</keyword>
<dbReference type="GO" id="GO:0005737">
    <property type="term" value="C:cytoplasm"/>
    <property type="evidence" value="ECO:0007669"/>
    <property type="project" value="UniProtKB-SubCell"/>
</dbReference>
<sequence>MEKPTGDDEALTSLEAEIIELVYHTEDMEDSESRNYKTLISRIGAFPKLQQAVGCIDSRVNNTTSQHVGEPQNIMVGHENEFEMMQDQLARGSTDLEVVSIVGMGGIGKITLANKIYNDSFIMSHFDIRAKATVSQVYCAKNVVLSLLTSTSGKTDEFHEHQDDRQLADRLQKCLKGRRYLVVIDDICVGTASNFTRTPHLYDIVRFGPSPQGFIFGHLPKGLKLMELVTEEKSVEHCIPPEFKQLGKQIAQKCVGLPLAIIVIAGLLSKIGEALDEWRSVSENVSSVVSTDPDVQCMRVLALSYHHLPHHLRPCFLYFTIFPEDKVIYVNKLVKLWAAEGFLKVETMKNIEEVAEKCVKDLIDRNLIFIHRGSSFDGKIKACGMHDVIRELCLIEDRNKNFVNVITDNQNPDTSSSIMIQELKRFKRSERLRNLQCLSGWNPLSCTSSMLRLLPYVKKLQICGIQEDYIRRDKVFHDLCRLDQLTKLKFKIRKIIGRPIYDTSFALPTLGTFPKNLTKLAFTGTRLHWEDLGILGKLPKPEALKLGYDACIGADWEDFVDITTLQLIHISDCAKSVGISAKNIQHETEDNYGNSVEVRIN</sequence>
<evidence type="ECO:0008006" key="16">
    <source>
        <dbReference type="Google" id="ProtNLM"/>
    </source>
</evidence>
<dbReference type="STRING" id="4072.A0A2G2YU03"/>
<evidence type="ECO:0000256" key="7">
    <source>
        <dbReference type="ARBA" id="ARBA00022741"/>
    </source>
</evidence>
<feature type="domain" description="NB-ARC" evidence="12">
    <location>
        <begin position="79"/>
        <end position="187"/>
    </location>
</feature>
<dbReference type="Gramene" id="PHT73219">
    <property type="protein sequence ID" value="PHT73219"/>
    <property type="gene ID" value="T459_24004"/>
</dbReference>
<comment type="caution">
    <text evidence="14">The sequence shown here is derived from an EMBL/GenBank/DDBJ whole genome shotgun (WGS) entry which is preliminary data.</text>
</comment>
<dbReference type="PRINTS" id="PR00364">
    <property type="entry name" value="DISEASERSIST"/>
</dbReference>
<comment type="subcellular location">
    <subcellularLocation>
        <location evidence="2">Cytoplasm</location>
    </subcellularLocation>
    <subcellularLocation>
        <location evidence="1">Membrane</location>
        <topology evidence="1">Peripheral membrane protein</topology>
    </subcellularLocation>
</comment>
<dbReference type="PANTHER" id="PTHR23155">
    <property type="entry name" value="DISEASE RESISTANCE PROTEIN RP"/>
    <property type="match status" value="1"/>
</dbReference>
<evidence type="ECO:0000259" key="12">
    <source>
        <dbReference type="Pfam" id="PF00931"/>
    </source>
</evidence>
<dbReference type="InterPro" id="IPR042197">
    <property type="entry name" value="Apaf_helical"/>
</dbReference>
<dbReference type="Gene3D" id="1.10.8.430">
    <property type="entry name" value="Helical domain of apoptotic protease-activating factors"/>
    <property type="match status" value="1"/>
</dbReference>
<name>A0A2G2YU03_CAPAN</name>